<dbReference type="EMBL" id="JFHD01000018">
    <property type="protein sequence ID" value="KDR28523.1"/>
    <property type="molecule type" value="Genomic_DNA"/>
</dbReference>
<sequence>MPSPAAQPIDPTTLSRKQKLAIIYRHTHRDFKGPAGPQWGEHAGEKTIVVNEQGASVLTLLETLSDEQIANLLPYALKKESERLAAKAGQQ</sequence>
<reference evidence="1 2" key="1">
    <citation type="submission" date="2014-03" db="EMBL/GenBank/DDBJ databases">
        <title>Draft Genome Sequences of Four Burkholderia Strains.</title>
        <authorList>
            <person name="Liu X.Y."/>
            <person name="Li C.X."/>
            <person name="Xu J.H."/>
        </authorList>
    </citation>
    <scope>NUCLEOTIDE SEQUENCE [LARGE SCALE GENOMIC DNA]</scope>
    <source>
        <strain evidence="1 2">OP-1</strain>
    </source>
</reference>
<name>A0A656QHW1_9BURK</name>
<protein>
    <submittedName>
        <fullName evidence="1">Uncharacterized protein</fullName>
    </submittedName>
</protein>
<gene>
    <name evidence="1" type="ORF">BG60_11135</name>
</gene>
<evidence type="ECO:0000313" key="1">
    <source>
        <dbReference type="EMBL" id="KDR28523.1"/>
    </source>
</evidence>
<comment type="caution">
    <text evidence="1">The sequence shown here is derived from an EMBL/GenBank/DDBJ whole genome shotgun (WGS) entry which is preliminary data.</text>
</comment>
<keyword evidence="2" id="KW-1185">Reference proteome</keyword>
<evidence type="ECO:0000313" key="2">
    <source>
        <dbReference type="Proteomes" id="UP000027451"/>
    </source>
</evidence>
<dbReference type="RefSeq" id="WP_029672639.1">
    <property type="nucleotide sequence ID" value="NZ_JFHD01000018.1"/>
</dbReference>
<organism evidence="1 2">
    <name type="scientific">Caballeronia zhejiangensis</name>
    <dbReference type="NCBI Taxonomy" id="871203"/>
    <lineage>
        <taxon>Bacteria</taxon>
        <taxon>Pseudomonadati</taxon>
        <taxon>Pseudomonadota</taxon>
        <taxon>Betaproteobacteria</taxon>
        <taxon>Burkholderiales</taxon>
        <taxon>Burkholderiaceae</taxon>
        <taxon>Caballeronia</taxon>
    </lineage>
</organism>
<accession>A0A656QHW1</accession>
<dbReference type="OrthoDB" id="9010473at2"/>
<dbReference type="AlphaFoldDB" id="A0A656QHW1"/>
<proteinExistence type="predicted"/>
<dbReference type="Proteomes" id="UP000027451">
    <property type="component" value="Unassembled WGS sequence"/>
</dbReference>